<keyword evidence="2" id="KW-0812">Transmembrane</keyword>
<feature type="transmembrane region" description="Helical" evidence="2">
    <location>
        <begin position="116"/>
        <end position="134"/>
    </location>
</feature>
<comment type="caution">
    <text evidence="4">The sequence shown here is derived from an EMBL/GenBank/DDBJ whole genome shotgun (WGS) entry which is preliminary data.</text>
</comment>
<feature type="transmembrane region" description="Helical" evidence="2">
    <location>
        <begin position="140"/>
        <end position="159"/>
    </location>
</feature>
<reference evidence="4 5" key="1">
    <citation type="submission" date="2019-12" db="EMBL/GenBank/DDBJ databases">
        <authorList>
            <person name="Yang R."/>
        </authorList>
    </citation>
    <scope>NUCLEOTIDE SEQUENCE [LARGE SCALE GENOMIC DNA]</scope>
    <source>
        <strain evidence="4 5">DONG20-135</strain>
    </source>
</reference>
<feature type="transmembrane region" description="Helical" evidence="2">
    <location>
        <begin position="31"/>
        <end position="49"/>
    </location>
</feature>
<keyword evidence="2" id="KW-1133">Transmembrane helix</keyword>
<sequence>MMHQYRGVAYIFLTAFLWSLGGLLYRMVNWNATLIAGFTSLIAFVIMGIWRRSFKVKVTKFVILTAVCSCLTNLTFVYANQLTTAANAIVLQYISPVFCLLYACLYHRQKPTAKQIAVIFVALSGLVLFFFGKLDSGQMLGNLFAIVSGIIFGAVFFLNTLPQAKPADSSMLAQLFAAVMAIPFLSQIPSVNTSSLTGILLIGVLQMGISSIAFAKGIQETESVTANLICLLETIMSPLWVFIAYGERPGAYAVLGAVILMSAVVLNIIWEGKEEAKEALAEKELAREVLAYEKEGGS</sequence>
<dbReference type="Proteomes" id="UP000434036">
    <property type="component" value="Unassembled WGS sequence"/>
</dbReference>
<accession>A0A6N8UFS2</accession>
<feature type="transmembrane region" description="Helical" evidence="2">
    <location>
        <begin position="7"/>
        <end position="25"/>
    </location>
</feature>
<organism evidence="4 5">
    <name type="scientific">Copranaerobaculum intestinale</name>
    <dbReference type="NCBI Taxonomy" id="2692629"/>
    <lineage>
        <taxon>Bacteria</taxon>
        <taxon>Bacillati</taxon>
        <taxon>Bacillota</taxon>
        <taxon>Erysipelotrichia</taxon>
        <taxon>Erysipelotrichales</taxon>
        <taxon>Erysipelotrichaceae</taxon>
        <taxon>Copranaerobaculum</taxon>
    </lineage>
</organism>
<evidence type="ECO:0000259" key="3">
    <source>
        <dbReference type="Pfam" id="PF00892"/>
    </source>
</evidence>
<keyword evidence="2" id="KW-0472">Membrane</keyword>
<evidence type="ECO:0000313" key="5">
    <source>
        <dbReference type="Proteomes" id="UP000434036"/>
    </source>
</evidence>
<feature type="transmembrane region" description="Helical" evidence="2">
    <location>
        <begin position="171"/>
        <end position="189"/>
    </location>
</feature>
<comment type="similarity">
    <text evidence="1">Belongs to the EamA transporter family.</text>
</comment>
<feature type="transmembrane region" description="Helical" evidence="2">
    <location>
        <begin position="226"/>
        <end position="245"/>
    </location>
</feature>
<reference evidence="4 5" key="2">
    <citation type="submission" date="2020-01" db="EMBL/GenBank/DDBJ databases">
        <title>Clostridiaceae sp. nov. isolated from the gut of human by culturomics.</title>
        <authorList>
            <person name="Chang Y."/>
        </authorList>
    </citation>
    <scope>NUCLEOTIDE SEQUENCE [LARGE SCALE GENOMIC DNA]</scope>
    <source>
        <strain evidence="4 5">DONG20-135</strain>
    </source>
</reference>
<feature type="transmembrane region" description="Helical" evidence="2">
    <location>
        <begin position="61"/>
        <end position="79"/>
    </location>
</feature>
<keyword evidence="5" id="KW-1185">Reference proteome</keyword>
<dbReference type="SUPFAM" id="SSF103481">
    <property type="entry name" value="Multidrug resistance efflux transporter EmrE"/>
    <property type="match status" value="2"/>
</dbReference>
<evidence type="ECO:0000256" key="2">
    <source>
        <dbReference type="SAM" id="Phobius"/>
    </source>
</evidence>
<evidence type="ECO:0000313" key="4">
    <source>
        <dbReference type="EMBL" id="MXQ74127.1"/>
    </source>
</evidence>
<dbReference type="Pfam" id="PF00892">
    <property type="entry name" value="EamA"/>
    <property type="match status" value="2"/>
</dbReference>
<dbReference type="PANTHER" id="PTHR22911">
    <property type="entry name" value="ACYL-MALONYL CONDENSING ENZYME-RELATED"/>
    <property type="match status" value="1"/>
</dbReference>
<dbReference type="EMBL" id="WUUQ01000003">
    <property type="protein sequence ID" value="MXQ74127.1"/>
    <property type="molecule type" value="Genomic_DNA"/>
</dbReference>
<evidence type="ECO:0000256" key="1">
    <source>
        <dbReference type="ARBA" id="ARBA00007362"/>
    </source>
</evidence>
<feature type="transmembrane region" description="Helical" evidence="2">
    <location>
        <begin position="195"/>
        <end position="214"/>
    </location>
</feature>
<feature type="domain" description="EamA" evidence="3">
    <location>
        <begin position="6"/>
        <end position="130"/>
    </location>
</feature>
<dbReference type="InterPro" id="IPR037185">
    <property type="entry name" value="EmrE-like"/>
</dbReference>
<dbReference type="RefSeq" id="WP_160625514.1">
    <property type="nucleotide sequence ID" value="NZ_WUUQ01000003.1"/>
</dbReference>
<dbReference type="AlphaFoldDB" id="A0A6N8UFS2"/>
<dbReference type="InterPro" id="IPR000620">
    <property type="entry name" value="EamA_dom"/>
</dbReference>
<protein>
    <submittedName>
        <fullName evidence="4">EamA family transporter</fullName>
    </submittedName>
</protein>
<feature type="transmembrane region" description="Helical" evidence="2">
    <location>
        <begin position="85"/>
        <end position="104"/>
    </location>
</feature>
<feature type="transmembrane region" description="Helical" evidence="2">
    <location>
        <begin position="251"/>
        <end position="270"/>
    </location>
</feature>
<feature type="domain" description="EamA" evidence="3">
    <location>
        <begin position="140"/>
        <end position="267"/>
    </location>
</feature>
<proteinExistence type="inferred from homology"/>
<name>A0A6N8UFS2_9FIRM</name>
<dbReference type="GO" id="GO:0016020">
    <property type="term" value="C:membrane"/>
    <property type="evidence" value="ECO:0007669"/>
    <property type="project" value="InterPro"/>
</dbReference>
<gene>
    <name evidence="4" type="ORF">GSF08_09270</name>
</gene>